<dbReference type="Proteomes" id="UP000441102">
    <property type="component" value="Unassembled WGS sequence"/>
</dbReference>
<dbReference type="Gene3D" id="3.90.1150.10">
    <property type="entry name" value="Aspartate Aminotransferase, domain 1"/>
    <property type="match status" value="1"/>
</dbReference>
<dbReference type="GO" id="GO:0006567">
    <property type="term" value="P:L-threonine catabolic process"/>
    <property type="evidence" value="ECO:0007669"/>
    <property type="project" value="UniProtKB-UniRule"/>
</dbReference>
<evidence type="ECO:0000313" key="10">
    <source>
        <dbReference type="Proteomes" id="UP000441102"/>
    </source>
</evidence>
<dbReference type="Proteomes" id="UP000481876">
    <property type="component" value="Unassembled WGS sequence"/>
</dbReference>
<dbReference type="AlphaFoldDB" id="A0A011UBT1"/>
<dbReference type="PANTHER" id="PTHR48097">
    <property type="entry name" value="L-THREONINE ALDOLASE-RELATED"/>
    <property type="match status" value="1"/>
</dbReference>
<dbReference type="Pfam" id="PF01212">
    <property type="entry name" value="Beta_elim_lyase"/>
    <property type="match status" value="1"/>
</dbReference>
<reference evidence="9" key="3">
    <citation type="submission" date="2020-10" db="EMBL/GenBank/DDBJ databases">
        <title>Enrichment of novel Verrucomicrobia, Bacteroidetes and Krumholzibacteria in an oxygen-limited, methane- and iron-fed bioreactor inoculated with Bothnian Sea sediments.</title>
        <authorList>
            <person name="Martins P.D."/>
            <person name="de Jong A."/>
            <person name="Lenstra W.K."/>
            <person name="van Helmond N.A.G.M."/>
            <person name="Slomp C.P."/>
            <person name="Jetten M.S.M."/>
            <person name="Welte C.U."/>
            <person name="Rasigraf O."/>
        </authorList>
    </citation>
    <scope>NUCLEOTIDE SEQUENCE</scope>
    <source>
        <strain evidence="9">MAG47</strain>
    </source>
</reference>
<protein>
    <recommendedName>
        <fullName evidence="5">L-threonine aldolase</fullName>
        <ecNumber evidence="5">4.1.2.48</ecNumber>
    </recommendedName>
</protein>
<keyword evidence="5" id="KW-0456">Lyase</keyword>
<dbReference type="EMBL" id="WBWS01000018">
    <property type="protein sequence ID" value="KAB2766233.1"/>
    <property type="molecule type" value="Genomic_DNA"/>
</dbReference>
<evidence type="ECO:0000256" key="2">
    <source>
        <dbReference type="ARBA" id="ARBA00006966"/>
    </source>
</evidence>
<evidence type="ECO:0000313" key="8">
    <source>
        <dbReference type="EMBL" id="KAB2796250.1"/>
    </source>
</evidence>
<dbReference type="PIRSF" id="PIRSF038940">
    <property type="entry name" value="Low_specificity_LTA"/>
    <property type="match status" value="1"/>
</dbReference>
<dbReference type="Gene3D" id="3.40.640.10">
    <property type="entry name" value="Type I PLP-dependent aspartate aminotransferase-like (Major domain)"/>
    <property type="match status" value="1"/>
</dbReference>
<dbReference type="PANTHER" id="PTHR48097:SF5">
    <property type="entry name" value="LOW SPECIFICITY L-THREONINE ALDOLASE"/>
    <property type="match status" value="1"/>
</dbReference>
<comment type="catalytic activity">
    <reaction evidence="5">
        <text>L-allo-threonine = acetaldehyde + glycine</text>
        <dbReference type="Rhea" id="RHEA:26209"/>
        <dbReference type="ChEBI" id="CHEBI:15343"/>
        <dbReference type="ChEBI" id="CHEBI:57305"/>
        <dbReference type="ChEBI" id="CHEBI:58585"/>
        <dbReference type="EC" id="4.1.2.48"/>
    </reaction>
</comment>
<evidence type="ECO:0000313" key="11">
    <source>
        <dbReference type="Proteomes" id="UP000481876"/>
    </source>
</evidence>
<sequence length="349" mass="38429">MYFASDNWAGAHPKIAESLSLHAAGFAAAYGASELDKRVEQRFNELFEREVAVFFVGTGTAANSLALASVNRPGGVSLVHREAHVIEDECGAPEYFTGGARLHPIDGAHGRIDPELLKRELKRFNPAFVHAGQPMAVSITQATEVGTLYQPEHIATISKICRDAGLPLHMDGARFANALVSLDMTPAEMTWKQGVDIVSFGGTKNGCWCAEALVFMDPARAKDLPFIRKRAAQLFSKTRFVAAQFDAYLRDDLWLELARHSNALAARLAGHINASSQMRLAWKPEANEVFAIMKQSVYDRLSNAGAIFYDWNPPHSEVNRISDGEIFARFVTSFANTEEDVDRFADLIA</sequence>
<dbReference type="EMBL" id="JACZKO010000040">
    <property type="protein sequence ID" value="MBE0562303.1"/>
    <property type="molecule type" value="Genomic_DNA"/>
</dbReference>
<dbReference type="Proteomes" id="UP000642265">
    <property type="component" value="Unassembled WGS sequence"/>
</dbReference>
<evidence type="ECO:0000256" key="1">
    <source>
        <dbReference type="ARBA" id="ARBA00001933"/>
    </source>
</evidence>
<evidence type="ECO:0000313" key="12">
    <source>
        <dbReference type="Proteomes" id="UP000642265"/>
    </source>
</evidence>
<comment type="similarity">
    <text evidence="2 5">Belongs to the threonine aldolase family.</text>
</comment>
<comment type="catalytic activity">
    <reaction evidence="5">
        <text>L-threonine = acetaldehyde + glycine</text>
        <dbReference type="Rhea" id="RHEA:19625"/>
        <dbReference type="ChEBI" id="CHEBI:15343"/>
        <dbReference type="ChEBI" id="CHEBI:57305"/>
        <dbReference type="ChEBI" id="CHEBI:57926"/>
        <dbReference type="EC" id="4.1.2.48"/>
    </reaction>
</comment>
<proteinExistence type="inferred from homology"/>
<accession>A0A011UBT1</accession>
<dbReference type="GO" id="GO:0004793">
    <property type="term" value="F:threonine aldolase activity"/>
    <property type="evidence" value="ECO:0007669"/>
    <property type="project" value="UniProtKB-UniRule"/>
</dbReference>
<dbReference type="SUPFAM" id="SSF53383">
    <property type="entry name" value="PLP-dependent transferases"/>
    <property type="match status" value="1"/>
</dbReference>
<evidence type="ECO:0000256" key="5">
    <source>
        <dbReference type="PIRNR" id="PIRNR038940"/>
    </source>
</evidence>
<comment type="function">
    <text evidence="5">Catalyzes the cleavage of L-allo-threonine and L-threonine to glycine and acetaldehyde.</text>
</comment>
<dbReference type="GeneID" id="61314488"/>
<comment type="cofactor">
    <cofactor evidence="1 5">
        <name>pyridoxal 5'-phosphate</name>
        <dbReference type="ChEBI" id="CHEBI:597326"/>
    </cofactor>
</comment>
<dbReference type="InterPro" id="IPR015422">
    <property type="entry name" value="PyrdxlP-dep_Trfase_small"/>
</dbReference>
<organism evidence="9 12">
    <name type="scientific">Brucella anthropi</name>
    <name type="common">Ochrobactrum anthropi</name>
    <dbReference type="NCBI Taxonomy" id="529"/>
    <lineage>
        <taxon>Bacteria</taxon>
        <taxon>Pseudomonadati</taxon>
        <taxon>Pseudomonadota</taxon>
        <taxon>Alphaproteobacteria</taxon>
        <taxon>Hyphomicrobiales</taxon>
        <taxon>Brucellaceae</taxon>
        <taxon>Brucella/Ochrobactrum group</taxon>
        <taxon>Brucella</taxon>
    </lineage>
</organism>
<dbReference type="InterPro" id="IPR026273">
    <property type="entry name" value="Low_specificity_L-TA_bact"/>
</dbReference>
<evidence type="ECO:0000256" key="3">
    <source>
        <dbReference type="ARBA" id="ARBA00011881"/>
    </source>
</evidence>
<comment type="subunit">
    <text evidence="3">Homotetramer.</text>
</comment>
<evidence type="ECO:0000259" key="6">
    <source>
        <dbReference type="Pfam" id="PF01212"/>
    </source>
</evidence>
<dbReference type="InterPro" id="IPR015424">
    <property type="entry name" value="PyrdxlP-dep_Trfase"/>
</dbReference>
<keyword evidence="4 5" id="KW-0663">Pyridoxal phosphate</keyword>
<reference evidence="10 11" key="1">
    <citation type="submission" date="2019-09" db="EMBL/GenBank/DDBJ databases">
        <title>Taxonomic organization of the family Brucellaceae based on a phylogenomic approach.</title>
        <authorList>
            <person name="Leclercq S."/>
            <person name="Cloeckaert A."/>
            <person name="Zygmunt M.S."/>
        </authorList>
    </citation>
    <scope>NUCLEOTIDE SEQUENCE [LARGE SCALE GENOMIC DNA]</scope>
    <source>
        <strain evidence="8 10">CCUG 34461</strain>
        <strain evidence="7 11">LMG 3313</strain>
    </source>
</reference>
<dbReference type="InterPro" id="IPR015421">
    <property type="entry name" value="PyrdxlP-dep_Trfase_major"/>
</dbReference>
<evidence type="ECO:0000313" key="7">
    <source>
        <dbReference type="EMBL" id="KAB2766233.1"/>
    </source>
</evidence>
<dbReference type="RefSeq" id="WP_010660661.1">
    <property type="nucleotide sequence ID" value="NZ_CP044971.1"/>
</dbReference>
<gene>
    <name evidence="7" type="ORF">F9L04_17625</name>
    <name evidence="8" type="ORF">F9L06_15995</name>
    <name evidence="9" type="ORF">IH622_15980</name>
</gene>
<name>A0A011UBT1_BRUAN</name>
<dbReference type="EMBL" id="WBWX01000005">
    <property type="protein sequence ID" value="KAB2796250.1"/>
    <property type="molecule type" value="Genomic_DNA"/>
</dbReference>
<evidence type="ECO:0000256" key="4">
    <source>
        <dbReference type="ARBA" id="ARBA00022898"/>
    </source>
</evidence>
<reference evidence="9" key="2">
    <citation type="submission" date="2020-09" db="EMBL/GenBank/DDBJ databases">
        <authorList>
            <person name="Dalcin Martins P."/>
        </authorList>
    </citation>
    <scope>NUCLEOTIDE SEQUENCE</scope>
    <source>
        <strain evidence="9">MAG47</strain>
    </source>
</reference>
<feature type="domain" description="Aromatic amino acid beta-eliminating lyase/threonine aldolase" evidence="6">
    <location>
        <begin position="3"/>
        <end position="294"/>
    </location>
</feature>
<dbReference type="InterPro" id="IPR001597">
    <property type="entry name" value="ArAA_b-elim_lyase/Thr_aldolase"/>
</dbReference>
<comment type="caution">
    <text evidence="9">The sequence shown here is derived from an EMBL/GenBank/DDBJ whole genome shotgun (WGS) entry which is preliminary data.</text>
</comment>
<evidence type="ECO:0000313" key="9">
    <source>
        <dbReference type="EMBL" id="MBE0562303.1"/>
    </source>
</evidence>
<dbReference type="EC" id="4.1.2.48" evidence="5"/>